<dbReference type="AlphaFoldDB" id="A0A9P1ND51"/>
<evidence type="ECO:0000313" key="1">
    <source>
        <dbReference type="EMBL" id="CAI5456688.1"/>
    </source>
</evidence>
<protein>
    <submittedName>
        <fullName evidence="1">Uncharacterized protein</fullName>
    </submittedName>
</protein>
<dbReference type="Proteomes" id="UP001152747">
    <property type="component" value="Unassembled WGS sequence"/>
</dbReference>
<dbReference type="EMBL" id="CANHGI010000006">
    <property type="protein sequence ID" value="CAI5456688.1"/>
    <property type="molecule type" value="Genomic_DNA"/>
</dbReference>
<reference evidence="1" key="1">
    <citation type="submission" date="2022-11" db="EMBL/GenBank/DDBJ databases">
        <authorList>
            <person name="Kikuchi T."/>
        </authorList>
    </citation>
    <scope>NUCLEOTIDE SEQUENCE</scope>
    <source>
        <strain evidence="1">PS1010</strain>
    </source>
</reference>
<gene>
    <name evidence="1" type="ORF">CAMP_LOCUS19325</name>
</gene>
<comment type="caution">
    <text evidence="1">The sequence shown here is derived from an EMBL/GenBank/DDBJ whole genome shotgun (WGS) entry which is preliminary data.</text>
</comment>
<name>A0A9P1ND51_9PELO</name>
<accession>A0A9P1ND51</accession>
<keyword evidence="2" id="KW-1185">Reference proteome</keyword>
<evidence type="ECO:0000313" key="2">
    <source>
        <dbReference type="Proteomes" id="UP001152747"/>
    </source>
</evidence>
<organism evidence="1 2">
    <name type="scientific">Caenorhabditis angaria</name>
    <dbReference type="NCBI Taxonomy" id="860376"/>
    <lineage>
        <taxon>Eukaryota</taxon>
        <taxon>Metazoa</taxon>
        <taxon>Ecdysozoa</taxon>
        <taxon>Nematoda</taxon>
        <taxon>Chromadorea</taxon>
        <taxon>Rhabditida</taxon>
        <taxon>Rhabditina</taxon>
        <taxon>Rhabditomorpha</taxon>
        <taxon>Rhabditoidea</taxon>
        <taxon>Rhabditidae</taxon>
        <taxon>Peloderinae</taxon>
        <taxon>Caenorhabditis</taxon>
    </lineage>
</organism>
<sequence length="327" mass="37357">MSSFLSDRGKGRFMRRVLANELCEELSKCPISDIIGCSISRHLVEELIWVGAGLLHQGISLADILNGFEAARELAKNTRGCQRNSYSYNLTKIVEHLAMEVSGFEEPEKIVIGAYSKALQRLAPDIREKARLAEENSDCEIELSEIIDEIKLGKQKPANDFELTVETKSKRLNMILSFLSEKLTIEIVTARHLAAVSPEIKNIVLWNRMHDQMNMLFWSDWKTCEYRKNHQYLKRLESFFRETGAVLGADIDPDSQHTKGLKSLHKYIQVIIYRADCNYSNSIIKKLRCHKTPKDDAPANLCDRYQTEDNAKCDAQSIFKPPSPPKH</sequence>
<proteinExistence type="predicted"/>